<sequence>MRLPQRTPWASLQELDQLCSWVYADPADSSAKSLAVQRLSAWRVITALPHALESLSSLLVAVLEDESRSPSTPALSLRQSYAAAIIRLINGFVDPLQVGVYARSIASIAAQLGLPSWLVELRHAATHEDLPSLELLRDAARESLDWLLHNYFLPLLNPASAQSHIPAPLRPLAPLLAQYKHLAKVVSRDTSLTSRYQPDIDRTLRDIERWIAEAAVAAHSTDDVERTAFSLDRLTDELLHRGALVPLSRKKRVIPSGQVLLPAPLLAIWAPLLTHIQTHHASFGTALVTRAIARLLSSSSEDGQEKGSEHERASYDLCVAGWVMWLVGADAALREEAFVRLAGGLRPGQEDEDRSFRTAHALLAALSTSDHRLVSASNAIIVVGKDPQSATPAWEDRHMAVMEARLQSVLGNDAEAGESGTQIQEEARKMFDGRLPRGWRLVGSESAWKPCPIGVYLPA</sequence>
<gene>
    <name evidence="1" type="ORF">K488DRAFT_58976</name>
</gene>
<evidence type="ECO:0000313" key="1">
    <source>
        <dbReference type="EMBL" id="KAI0028295.1"/>
    </source>
</evidence>
<dbReference type="Proteomes" id="UP000814128">
    <property type="component" value="Unassembled WGS sequence"/>
</dbReference>
<evidence type="ECO:0000313" key="2">
    <source>
        <dbReference type="Proteomes" id="UP000814128"/>
    </source>
</evidence>
<reference evidence="1" key="2">
    <citation type="journal article" date="2022" name="New Phytol.">
        <title>Evolutionary transition to the ectomycorrhizal habit in the genomes of a hyperdiverse lineage of mushroom-forming fungi.</title>
        <authorList>
            <person name="Looney B."/>
            <person name="Miyauchi S."/>
            <person name="Morin E."/>
            <person name="Drula E."/>
            <person name="Courty P.E."/>
            <person name="Kohler A."/>
            <person name="Kuo A."/>
            <person name="LaButti K."/>
            <person name="Pangilinan J."/>
            <person name="Lipzen A."/>
            <person name="Riley R."/>
            <person name="Andreopoulos W."/>
            <person name="He G."/>
            <person name="Johnson J."/>
            <person name="Nolan M."/>
            <person name="Tritt A."/>
            <person name="Barry K.W."/>
            <person name="Grigoriev I.V."/>
            <person name="Nagy L.G."/>
            <person name="Hibbett D."/>
            <person name="Henrissat B."/>
            <person name="Matheny P.B."/>
            <person name="Labbe J."/>
            <person name="Martin F.M."/>
        </authorList>
    </citation>
    <scope>NUCLEOTIDE SEQUENCE</scope>
    <source>
        <strain evidence="1">EC-137</strain>
    </source>
</reference>
<reference evidence="1" key="1">
    <citation type="submission" date="2021-02" db="EMBL/GenBank/DDBJ databases">
        <authorList>
            <consortium name="DOE Joint Genome Institute"/>
            <person name="Ahrendt S."/>
            <person name="Looney B.P."/>
            <person name="Miyauchi S."/>
            <person name="Morin E."/>
            <person name="Drula E."/>
            <person name="Courty P.E."/>
            <person name="Chicoki N."/>
            <person name="Fauchery L."/>
            <person name="Kohler A."/>
            <person name="Kuo A."/>
            <person name="Labutti K."/>
            <person name="Pangilinan J."/>
            <person name="Lipzen A."/>
            <person name="Riley R."/>
            <person name="Andreopoulos W."/>
            <person name="He G."/>
            <person name="Johnson J."/>
            <person name="Barry K.W."/>
            <person name="Grigoriev I.V."/>
            <person name="Nagy L."/>
            <person name="Hibbett D."/>
            <person name="Henrissat B."/>
            <person name="Matheny P.B."/>
            <person name="Labbe J."/>
            <person name="Martin F."/>
        </authorList>
    </citation>
    <scope>NUCLEOTIDE SEQUENCE</scope>
    <source>
        <strain evidence="1">EC-137</strain>
    </source>
</reference>
<dbReference type="EMBL" id="MU273767">
    <property type="protein sequence ID" value="KAI0028295.1"/>
    <property type="molecule type" value="Genomic_DNA"/>
</dbReference>
<name>A0ACB8Q8Z9_9AGAM</name>
<proteinExistence type="predicted"/>
<comment type="caution">
    <text evidence="1">The sequence shown here is derived from an EMBL/GenBank/DDBJ whole genome shotgun (WGS) entry which is preliminary data.</text>
</comment>
<organism evidence="1 2">
    <name type="scientific">Vararia minispora EC-137</name>
    <dbReference type="NCBI Taxonomy" id="1314806"/>
    <lineage>
        <taxon>Eukaryota</taxon>
        <taxon>Fungi</taxon>
        <taxon>Dikarya</taxon>
        <taxon>Basidiomycota</taxon>
        <taxon>Agaricomycotina</taxon>
        <taxon>Agaricomycetes</taxon>
        <taxon>Russulales</taxon>
        <taxon>Lachnocladiaceae</taxon>
        <taxon>Vararia</taxon>
    </lineage>
</organism>
<keyword evidence="2" id="KW-1185">Reference proteome</keyword>
<protein>
    <submittedName>
        <fullName evidence="1">Las1-like-domain-containing protein</fullName>
    </submittedName>
</protein>
<accession>A0ACB8Q8Z9</accession>